<keyword evidence="2" id="KW-1185">Reference proteome</keyword>
<dbReference type="Pfam" id="PF10049">
    <property type="entry name" value="DUF2283"/>
    <property type="match status" value="1"/>
</dbReference>
<evidence type="ECO:0000313" key="2">
    <source>
        <dbReference type="Proteomes" id="UP001492541"/>
    </source>
</evidence>
<dbReference type="RefSeq" id="WP_193808142.1">
    <property type="nucleotide sequence ID" value="NZ_CP087714.1"/>
</dbReference>
<dbReference type="EMBL" id="CP087714">
    <property type="protein sequence ID" value="XAT62980.1"/>
    <property type="molecule type" value="Genomic_DNA"/>
</dbReference>
<sequence length="78" mass="8998">MAEEVKKIVDAIPVLLEFPTGRFHVDYDREADVLYISFERLQKATDTEVTDEGILLRFRDDKLVGITILNASRFKVKV</sequence>
<protein>
    <submittedName>
        <fullName evidence="1">DUF2283 domain-containing protein</fullName>
    </submittedName>
</protein>
<dbReference type="InterPro" id="IPR019270">
    <property type="entry name" value="DUF2283"/>
</dbReference>
<name>A0ABZ3H042_GEOAI</name>
<dbReference type="Proteomes" id="UP001492541">
    <property type="component" value="Chromosome"/>
</dbReference>
<evidence type="ECO:0000313" key="1">
    <source>
        <dbReference type="EMBL" id="XAT62980.1"/>
    </source>
</evidence>
<proteinExistence type="predicted"/>
<organism evidence="1 2">
    <name type="scientific">Geoglobus acetivorans</name>
    <dbReference type="NCBI Taxonomy" id="565033"/>
    <lineage>
        <taxon>Archaea</taxon>
        <taxon>Methanobacteriati</taxon>
        <taxon>Methanobacteriota</taxon>
        <taxon>Archaeoglobi</taxon>
        <taxon>Archaeoglobales</taxon>
        <taxon>Archaeoglobaceae</taxon>
        <taxon>Geoglobus</taxon>
    </lineage>
</organism>
<gene>
    <name evidence="1" type="ORF">LPQ35_06885</name>
</gene>
<reference evidence="1 2" key="1">
    <citation type="submission" date="2021-11" db="EMBL/GenBank/DDBJ databases">
        <title>Whole genome of Geoglobus acetivorans.</title>
        <authorList>
            <person name="Liu D."/>
        </authorList>
    </citation>
    <scope>NUCLEOTIDE SEQUENCE [LARGE SCALE GENOMIC DNA]</scope>
    <source>
        <strain evidence="1 2">SBH6</strain>
    </source>
</reference>
<dbReference type="GeneID" id="90449398"/>
<accession>A0ABZ3H042</accession>